<dbReference type="AlphaFoldDB" id="A0A7Y9NIN0"/>
<dbReference type="SMART" id="SM00829">
    <property type="entry name" value="PKS_ER"/>
    <property type="match status" value="1"/>
</dbReference>
<dbReference type="CDD" id="cd08267">
    <property type="entry name" value="MDR1"/>
    <property type="match status" value="1"/>
</dbReference>
<name>A0A7Y9NIN0_9BACT</name>
<comment type="caution">
    <text evidence="2">The sequence shown here is derived from an EMBL/GenBank/DDBJ whole genome shotgun (WGS) entry which is preliminary data.</text>
</comment>
<dbReference type="GO" id="GO:0008270">
    <property type="term" value="F:zinc ion binding"/>
    <property type="evidence" value="ECO:0007669"/>
    <property type="project" value="InterPro"/>
</dbReference>
<feature type="domain" description="Enoyl reductase (ER)" evidence="1">
    <location>
        <begin position="10"/>
        <end position="322"/>
    </location>
</feature>
<dbReference type="InterPro" id="IPR020843">
    <property type="entry name" value="ER"/>
</dbReference>
<dbReference type="PANTHER" id="PTHR44013:SF1">
    <property type="entry name" value="ZINC-TYPE ALCOHOL DEHYDROGENASE-LIKE PROTEIN C16A3.02C"/>
    <property type="match status" value="1"/>
</dbReference>
<reference evidence="2 3" key="1">
    <citation type="submission" date="2020-07" db="EMBL/GenBank/DDBJ databases">
        <title>Genomic Encyclopedia of Type Strains, Phase IV (KMG-V): Genome sequencing to study the core and pangenomes of soil and plant-associated prokaryotes.</title>
        <authorList>
            <person name="Whitman W."/>
        </authorList>
    </citation>
    <scope>NUCLEOTIDE SEQUENCE [LARGE SCALE GENOMIC DNA]</scope>
    <source>
        <strain evidence="2 3">M8UP30</strain>
    </source>
</reference>
<dbReference type="Gene3D" id="3.90.180.10">
    <property type="entry name" value="Medium-chain alcohol dehydrogenases, catalytic domain"/>
    <property type="match status" value="1"/>
</dbReference>
<sequence>MNAVVTRKYGPPLDVLQLREVATPEPTEAEVLVKLYASSVNPLDGFTIRGPLFFVPSLGRLLRPTHKIAGADYAGRIESVGRDIKRFQPGDEVFGASFTGKGQGGFAEYVCTQQDSLAPKPSNLSFEQAAAVPVAAITALQGLRDHGQIQPGQKVLIDGASGGVGTFAVQIAKSFGAEVTAVCSPRNVDMARSIGADHVIDYTRENFTLSGLRYDLILGANAHHSILDYRRALNQDGIFVWAGGGLARMFQAISLRPLLSLIGNKKVRFFIAKVNVTDLLLLKDLLEARKIVPVIDRRYPLAEVAEALCYREEGHAQGKIVITIPHGNEVDAAL</sequence>
<proteinExistence type="predicted"/>
<dbReference type="InterPro" id="IPR002364">
    <property type="entry name" value="Quin_OxRdtase/zeta-crystal_CS"/>
</dbReference>
<protein>
    <submittedName>
        <fullName evidence="2">NADPH:quinone reductase-like Zn-dependent oxidoreductase</fullName>
    </submittedName>
</protein>
<gene>
    <name evidence="2" type="ORF">HDF12_000430</name>
</gene>
<accession>A0A7Y9NIN0</accession>
<dbReference type="Gene3D" id="3.40.50.720">
    <property type="entry name" value="NAD(P)-binding Rossmann-like Domain"/>
    <property type="match status" value="1"/>
</dbReference>
<evidence type="ECO:0000313" key="3">
    <source>
        <dbReference type="Proteomes" id="UP000534186"/>
    </source>
</evidence>
<dbReference type="InterPro" id="IPR011032">
    <property type="entry name" value="GroES-like_sf"/>
</dbReference>
<dbReference type="InterPro" id="IPR052733">
    <property type="entry name" value="Chloroplast_QOR"/>
</dbReference>
<dbReference type="GO" id="GO:0016491">
    <property type="term" value="F:oxidoreductase activity"/>
    <property type="evidence" value="ECO:0007669"/>
    <property type="project" value="InterPro"/>
</dbReference>
<organism evidence="2 3">
    <name type="scientific">Tunturiibacter lichenicola</name>
    <dbReference type="NCBI Taxonomy" id="2051959"/>
    <lineage>
        <taxon>Bacteria</taxon>
        <taxon>Pseudomonadati</taxon>
        <taxon>Acidobacteriota</taxon>
        <taxon>Terriglobia</taxon>
        <taxon>Terriglobales</taxon>
        <taxon>Acidobacteriaceae</taxon>
        <taxon>Tunturiibacter</taxon>
    </lineage>
</organism>
<dbReference type="SUPFAM" id="SSF51735">
    <property type="entry name" value="NAD(P)-binding Rossmann-fold domains"/>
    <property type="match status" value="1"/>
</dbReference>
<dbReference type="PANTHER" id="PTHR44013">
    <property type="entry name" value="ZINC-TYPE ALCOHOL DEHYDROGENASE-LIKE PROTEIN C16A3.02C"/>
    <property type="match status" value="1"/>
</dbReference>
<dbReference type="InterPro" id="IPR013154">
    <property type="entry name" value="ADH-like_N"/>
</dbReference>
<dbReference type="Pfam" id="PF08240">
    <property type="entry name" value="ADH_N"/>
    <property type="match status" value="1"/>
</dbReference>
<evidence type="ECO:0000313" key="2">
    <source>
        <dbReference type="EMBL" id="NYF50065.1"/>
    </source>
</evidence>
<dbReference type="Pfam" id="PF13602">
    <property type="entry name" value="ADH_zinc_N_2"/>
    <property type="match status" value="1"/>
</dbReference>
<evidence type="ECO:0000259" key="1">
    <source>
        <dbReference type="SMART" id="SM00829"/>
    </source>
</evidence>
<dbReference type="InterPro" id="IPR036291">
    <property type="entry name" value="NAD(P)-bd_dom_sf"/>
</dbReference>
<dbReference type="Proteomes" id="UP000534186">
    <property type="component" value="Unassembled WGS sequence"/>
</dbReference>
<dbReference type="EMBL" id="JACCCV010000001">
    <property type="protein sequence ID" value="NYF50065.1"/>
    <property type="molecule type" value="Genomic_DNA"/>
</dbReference>
<dbReference type="PROSITE" id="PS01162">
    <property type="entry name" value="QOR_ZETA_CRYSTAL"/>
    <property type="match status" value="1"/>
</dbReference>
<dbReference type="SUPFAM" id="SSF50129">
    <property type="entry name" value="GroES-like"/>
    <property type="match status" value="1"/>
</dbReference>